<dbReference type="InterPro" id="IPR009057">
    <property type="entry name" value="Homeodomain-like_sf"/>
</dbReference>
<dbReference type="Gene3D" id="1.10.357.10">
    <property type="entry name" value="Tetracycline Repressor, domain 2"/>
    <property type="match status" value="1"/>
</dbReference>
<feature type="DNA-binding region" description="H-T-H motif" evidence="2">
    <location>
        <begin position="64"/>
        <end position="83"/>
    </location>
</feature>
<accession>A0A344UXA1</accession>
<reference evidence="5 6" key="1">
    <citation type="submission" date="2017-12" db="EMBL/GenBank/DDBJ databases">
        <title>The whole genome sequence of the Acidipropionibacterium virtanenii sp. nov. type strain JS278.</title>
        <authorList>
            <person name="Laine P."/>
            <person name="Deptula P."/>
            <person name="Varmanen P."/>
            <person name="Auvinen P."/>
        </authorList>
    </citation>
    <scope>NUCLEOTIDE SEQUENCE [LARGE SCALE GENOMIC DNA]</scope>
    <source>
        <strain evidence="5 6">JS278</strain>
    </source>
</reference>
<keyword evidence="6" id="KW-1185">Reference proteome</keyword>
<keyword evidence="1 2" id="KW-0238">DNA-binding</keyword>
<evidence type="ECO:0000256" key="3">
    <source>
        <dbReference type="SAM" id="MobiDB-lite"/>
    </source>
</evidence>
<dbReference type="OrthoDB" id="9796019at2"/>
<dbReference type="AlphaFoldDB" id="A0A344UXA1"/>
<dbReference type="RefSeq" id="WP_114045704.1">
    <property type="nucleotide sequence ID" value="NZ_CP025198.1"/>
</dbReference>
<feature type="compositionally biased region" description="Basic residues" evidence="3">
    <location>
        <begin position="18"/>
        <end position="32"/>
    </location>
</feature>
<name>A0A344UXA1_9ACTN</name>
<dbReference type="PROSITE" id="PS50977">
    <property type="entry name" value="HTH_TETR_2"/>
    <property type="match status" value="1"/>
</dbReference>
<dbReference type="GO" id="GO:0003677">
    <property type="term" value="F:DNA binding"/>
    <property type="evidence" value="ECO:0007669"/>
    <property type="project" value="UniProtKB-UniRule"/>
</dbReference>
<gene>
    <name evidence="5" type="ORF">JS278_02764</name>
</gene>
<evidence type="ECO:0000313" key="6">
    <source>
        <dbReference type="Proteomes" id="UP000251995"/>
    </source>
</evidence>
<feature type="domain" description="HTH tetR-type" evidence="4">
    <location>
        <begin position="37"/>
        <end position="101"/>
    </location>
</feature>
<dbReference type="SUPFAM" id="SSF46689">
    <property type="entry name" value="Homeodomain-like"/>
    <property type="match status" value="1"/>
</dbReference>
<sequence>MADKRTGAKEPAHDPLRKPIHKPIHTGTGRRGRLSDAQTERRMLDAGARFVAENGLSLSLEHLSMEDLIRDAGVSRTSSYRRWPTKDQFAASLLLEIARATELSSDIDALVAALTDDIAAIDVTTPEGRRTALVEALRVLMQTDLVTMLGSPRWRTYMVLRAGHIGLPDAELRTRVAEALTATEQRFTATRARAFETLCGIIGYRLDEPDATTWEQLSLSVGAMATGMLIRGYSDPTPIVALTPRRVLGSQVVSPWSAAALGAVGVFMDAVQPDPGIRWDAGRLSGLHDQLADLPAIARRILTAD</sequence>
<dbReference type="Proteomes" id="UP000251995">
    <property type="component" value="Chromosome"/>
</dbReference>
<proteinExistence type="predicted"/>
<dbReference type="KEGG" id="acij:JS278_02764"/>
<organism evidence="5 6">
    <name type="scientific">Acidipropionibacterium virtanenii</name>
    <dbReference type="NCBI Taxonomy" id="2057246"/>
    <lineage>
        <taxon>Bacteria</taxon>
        <taxon>Bacillati</taxon>
        <taxon>Actinomycetota</taxon>
        <taxon>Actinomycetes</taxon>
        <taxon>Propionibacteriales</taxon>
        <taxon>Propionibacteriaceae</taxon>
        <taxon>Acidipropionibacterium</taxon>
    </lineage>
</organism>
<evidence type="ECO:0000256" key="2">
    <source>
        <dbReference type="PROSITE-ProRule" id="PRU00335"/>
    </source>
</evidence>
<evidence type="ECO:0000313" key="5">
    <source>
        <dbReference type="EMBL" id="AXE39899.1"/>
    </source>
</evidence>
<dbReference type="EMBL" id="CP025198">
    <property type="protein sequence ID" value="AXE39899.1"/>
    <property type="molecule type" value="Genomic_DNA"/>
</dbReference>
<evidence type="ECO:0000256" key="1">
    <source>
        <dbReference type="ARBA" id="ARBA00023125"/>
    </source>
</evidence>
<dbReference type="InterPro" id="IPR001647">
    <property type="entry name" value="HTH_TetR"/>
</dbReference>
<feature type="compositionally biased region" description="Basic and acidic residues" evidence="3">
    <location>
        <begin position="1"/>
        <end position="17"/>
    </location>
</feature>
<evidence type="ECO:0000259" key="4">
    <source>
        <dbReference type="PROSITE" id="PS50977"/>
    </source>
</evidence>
<feature type="region of interest" description="Disordered" evidence="3">
    <location>
        <begin position="1"/>
        <end position="37"/>
    </location>
</feature>
<protein>
    <recommendedName>
        <fullName evidence="4">HTH tetR-type domain-containing protein</fullName>
    </recommendedName>
</protein>